<dbReference type="Proteomes" id="UP000078542">
    <property type="component" value="Unassembled WGS sequence"/>
</dbReference>
<organism evidence="2 3">
    <name type="scientific">Cyphomyrmex costatus</name>
    <dbReference type="NCBI Taxonomy" id="456900"/>
    <lineage>
        <taxon>Eukaryota</taxon>
        <taxon>Metazoa</taxon>
        <taxon>Ecdysozoa</taxon>
        <taxon>Arthropoda</taxon>
        <taxon>Hexapoda</taxon>
        <taxon>Insecta</taxon>
        <taxon>Pterygota</taxon>
        <taxon>Neoptera</taxon>
        <taxon>Endopterygota</taxon>
        <taxon>Hymenoptera</taxon>
        <taxon>Apocrita</taxon>
        <taxon>Aculeata</taxon>
        <taxon>Formicoidea</taxon>
        <taxon>Formicidae</taxon>
        <taxon>Myrmicinae</taxon>
        <taxon>Cyphomyrmex</taxon>
    </lineage>
</organism>
<keyword evidence="1" id="KW-0472">Membrane</keyword>
<sequence length="265" mass="30391">MCICASIFNIYYTLIVSEPCFAVSAIIFIGIFSRLTNNVYLLIILLLGEIMFGLDSFGEWEDLILYKDENKAVVEKSVWSDKLCSGSSGQLSFMKLTDIRHIGVSTKMGLFILHRNGKMITLSMKGLTRKEIQDLRKEINHFLNMSRLKYLDHSLVDPSNRLLLPSGSEEYLQNLPRTCLPVSNEFTVSDNVLGGTMDRTCYQVQQNLSYPSLMRGTQLNSYQLANFRKSPYTENSTHFNYVKYIRNICTIPSPRNLYKFHKACN</sequence>
<evidence type="ECO:0000256" key="1">
    <source>
        <dbReference type="SAM" id="Phobius"/>
    </source>
</evidence>
<keyword evidence="1" id="KW-1133">Transmembrane helix</keyword>
<feature type="transmembrane region" description="Helical" evidence="1">
    <location>
        <begin position="12"/>
        <end position="33"/>
    </location>
</feature>
<keyword evidence="3" id="KW-1185">Reference proteome</keyword>
<reference evidence="2 3" key="1">
    <citation type="submission" date="2016-03" db="EMBL/GenBank/DDBJ databases">
        <title>Cyphomyrmex costatus WGS genome.</title>
        <authorList>
            <person name="Nygaard S."/>
            <person name="Hu H."/>
            <person name="Boomsma J."/>
            <person name="Zhang G."/>
        </authorList>
    </citation>
    <scope>NUCLEOTIDE SEQUENCE [LARGE SCALE GENOMIC DNA]</scope>
    <source>
        <strain evidence="2">MS0001</strain>
        <tissue evidence="2">Whole body</tissue>
    </source>
</reference>
<accession>A0A195CWC6</accession>
<dbReference type="EMBL" id="KQ977276">
    <property type="protein sequence ID" value="KYN04459.1"/>
    <property type="molecule type" value="Genomic_DNA"/>
</dbReference>
<keyword evidence="1" id="KW-0812">Transmembrane</keyword>
<proteinExistence type="predicted"/>
<feature type="transmembrane region" description="Helical" evidence="1">
    <location>
        <begin position="39"/>
        <end position="57"/>
    </location>
</feature>
<protein>
    <submittedName>
        <fullName evidence="2">Uncharacterized protein</fullName>
    </submittedName>
</protein>
<evidence type="ECO:0000313" key="2">
    <source>
        <dbReference type="EMBL" id="KYN04459.1"/>
    </source>
</evidence>
<dbReference type="AlphaFoldDB" id="A0A195CWC6"/>
<gene>
    <name evidence="2" type="ORF">ALC62_04683</name>
</gene>
<evidence type="ECO:0000313" key="3">
    <source>
        <dbReference type="Proteomes" id="UP000078542"/>
    </source>
</evidence>
<name>A0A195CWC6_9HYME</name>